<accession>A0AAQ3WN46</accession>
<dbReference type="Pfam" id="PF13963">
    <property type="entry name" value="Transpos_assoc"/>
    <property type="match status" value="1"/>
</dbReference>
<organism evidence="2 3">
    <name type="scientific">Paspalum notatum var. saurae</name>
    <dbReference type="NCBI Taxonomy" id="547442"/>
    <lineage>
        <taxon>Eukaryota</taxon>
        <taxon>Viridiplantae</taxon>
        <taxon>Streptophyta</taxon>
        <taxon>Embryophyta</taxon>
        <taxon>Tracheophyta</taxon>
        <taxon>Spermatophyta</taxon>
        <taxon>Magnoliopsida</taxon>
        <taxon>Liliopsida</taxon>
        <taxon>Poales</taxon>
        <taxon>Poaceae</taxon>
        <taxon>PACMAD clade</taxon>
        <taxon>Panicoideae</taxon>
        <taxon>Andropogonodae</taxon>
        <taxon>Paspaleae</taxon>
        <taxon>Paspalinae</taxon>
        <taxon>Paspalum</taxon>
    </lineage>
</organism>
<name>A0AAQ3WN46_PASNO</name>
<proteinExistence type="predicted"/>
<keyword evidence="3" id="KW-1185">Reference proteome</keyword>
<evidence type="ECO:0000313" key="2">
    <source>
        <dbReference type="EMBL" id="WVZ67311.1"/>
    </source>
</evidence>
<evidence type="ECO:0000259" key="1">
    <source>
        <dbReference type="Pfam" id="PF13963"/>
    </source>
</evidence>
<sequence length="376" mass="42300">MAAVDLAWCYLRWQREPTELLHGELEVAMAVLVGEGEGGRGGRQGAEGSMEQDRATLKSPFDLPLAVYYATMEDRGWMYLGIQTCNEYLSGLKSFIRAAEEDMVNHHKSAIYYPCLDCLNKRKFSSSMTVHAHLIICGFMEDYKCWNKHGEEGLNDRDLLDDEDCCKENRSGIHTVGSQDDGQYTGLDGTDSQTNVDDLSDEDILTFGQSAAYLSANLEEMLLDAVGVGEYTDVQFKKLKKLVESMETPLYPGCKEKWTKLLGSLKLLQLKATHHWTDRSFKALCELLCDMLPKGNEIPKTTYEAEQNIAPLGLEGEKIPACKNDCILFCGDDYADLIECPECGTPRYKRRKDGGDEDNLHGLLKRWHGIFPYLLA</sequence>
<dbReference type="EMBL" id="CP144748">
    <property type="protein sequence ID" value="WVZ67311.1"/>
    <property type="molecule type" value="Genomic_DNA"/>
</dbReference>
<evidence type="ECO:0000313" key="3">
    <source>
        <dbReference type="Proteomes" id="UP001341281"/>
    </source>
</evidence>
<reference evidence="2 3" key="1">
    <citation type="submission" date="2024-02" db="EMBL/GenBank/DDBJ databases">
        <title>High-quality chromosome-scale genome assembly of Pensacola bahiagrass (Paspalum notatum Flugge var. saurae).</title>
        <authorList>
            <person name="Vega J.M."/>
            <person name="Podio M."/>
            <person name="Orjuela J."/>
            <person name="Siena L.A."/>
            <person name="Pessino S.C."/>
            <person name="Combes M.C."/>
            <person name="Mariac C."/>
            <person name="Albertini E."/>
            <person name="Pupilli F."/>
            <person name="Ortiz J.P.A."/>
            <person name="Leblanc O."/>
        </authorList>
    </citation>
    <scope>NUCLEOTIDE SEQUENCE [LARGE SCALE GENOMIC DNA]</scope>
    <source>
        <strain evidence="2">R1</strain>
        <tissue evidence="2">Leaf</tissue>
    </source>
</reference>
<gene>
    <name evidence="2" type="ORF">U9M48_016408</name>
</gene>
<dbReference type="PANTHER" id="PTHR10775">
    <property type="entry name" value="OS08G0208400 PROTEIN"/>
    <property type="match status" value="1"/>
</dbReference>
<protein>
    <recommendedName>
        <fullName evidence="1">Transposase-associated domain-containing protein</fullName>
    </recommendedName>
</protein>
<dbReference type="PANTHER" id="PTHR10775:SF179">
    <property type="entry name" value="TRANSPOSON, EN_SPM-LIKE, TRANSPOSASE-ASSOCIATED DOMAIN PROTEIN"/>
    <property type="match status" value="1"/>
</dbReference>
<feature type="domain" description="Transposase-associated" evidence="1">
    <location>
        <begin position="75"/>
        <end position="151"/>
    </location>
</feature>
<dbReference type="AlphaFoldDB" id="A0AAQ3WN46"/>
<dbReference type="InterPro" id="IPR029480">
    <property type="entry name" value="Transpos_assoc"/>
</dbReference>
<dbReference type="Proteomes" id="UP001341281">
    <property type="component" value="Chromosome 04"/>
</dbReference>